<comment type="caution">
    <text evidence="1">The sequence shown here is derived from an EMBL/GenBank/DDBJ whole genome shotgun (WGS) entry which is preliminary data.</text>
</comment>
<dbReference type="OrthoDB" id="2949198at2"/>
<gene>
    <name evidence="1" type="ORF">BLL40_05210</name>
</gene>
<evidence type="ECO:0000313" key="2">
    <source>
        <dbReference type="Proteomes" id="UP000186524"/>
    </source>
</evidence>
<sequence>MTTQVTLKIKGEDGQVTKVQHEVEEINLFQFEEVMKSVKDIFTEVQGDEALKTMFSDLFDGTADAEDEEVKQRIDERFIQNAIGSFETLAVHMPTKAFKLLSVLSGIELKTLQQQKVNDVFDIYDAVVEENDLQKLFNRAKKSLAATKVKLAFMKKVKQVTESVSVKL</sequence>
<name>A0A1Q5P4C4_9BACI</name>
<accession>A0A1Q5P4C4</accession>
<dbReference type="STRING" id="1714354.BLL40_05210"/>
<proteinExistence type="predicted"/>
<dbReference type="RefSeq" id="WP_073710872.1">
    <property type="nucleotide sequence ID" value="NZ_MRWQ01000005.1"/>
</dbReference>
<evidence type="ECO:0000313" key="1">
    <source>
        <dbReference type="EMBL" id="OKL36991.1"/>
    </source>
</evidence>
<dbReference type="EMBL" id="MRWQ01000005">
    <property type="protein sequence ID" value="OKL36991.1"/>
    <property type="molecule type" value="Genomic_DNA"/>
</dbReference>
<dbReference type="Proteomes" id="UP000186524">
    <property type="component" value="Unassembled WGS sequence"/>
</dbReference>
<reference evidence="1 2" key="1">
    <citation type="submission" date="2016-12" db="EMBL/GenBank/DDBJ databases">
        <title>Domibacillus sp. SAOS 44 whole genome sequencing.</title>
        <authorList>
            <person name="Verma A."/>
            <person name="Krishnamurthi S."/>
        </authorList>
    </citation>
    <scope>NUCLEOTIDE SEQUENCE [LARGE SCALE GENOMIC DNA]</scope>
    <source>
        <strain evidence="1 2">SAOS 44</strain>
    </source>
</reference>
<organism evidence="1 2">
    <name type="scientific">Domibacillus mangrovi</name>
    <dbReference type="NCBI Taxonomy" id="1714354"/>
    <lineage>
        <taxon>Bacteria</taxon>
        <taxon>Bacillati</taxon>
        <taxon>Bacillota</taxon>
        <taxon>Bacilli</taxon>
        <taxon>Bacillales</taxon>
        <taxon>Bacillaceae</taxon>
        <taxon>Domibacillus</taxon>
    </lineage>
</organism>
<protein>
    <submittedName>
        <fullName evidence="1">Uncharacterized protein</fullName>
    </submittedName>
</protein>
<keyword evidence="2" id="KW-1185">Reference proteome</keyword>
<dbReference type="AlphaFoldDB" id="A0A1Q5P4C4"/>